<protein>
    <recommendedName>
        <fullName evidence="2">protein-tyrosine-phosphatase</fullName>
        <ecNumber evidence="2">3.1.3.48</ecNumber>
    </recommendedName>
</protein>
<dbReference type="InterPro" id="IPR000387">
    <property type="entry name" value="Tyr_Pase_dom"/>
</dbReference>
<keyword evidence="3" id="KW-0378">Hydrolase</keyword>
<evidence type="ECO:0000256" key="3">
    <source>
        <dbReference type="ARBA" id="ARBA00022801"/>
    </source>
</evidence>
<reference evidence="7" key="2">
    <citation type="submission" date="2023-04" db="EMBL/GenBank/DDBJ databases">
        <authorList>
            <person name="Bu L."/>
            <person name="Lu L."/>
            <person name="Laidemitt M.R."/>
            <person name="Zhang S.M."/>
            <person name="Mutuku M."/>
            <person name="Mkoji G."/>
            <person name="Steinauer M."/>
            <person name="Loker E.S."/>
        </authorList>
    </citation>
    <scope>NUCLEOTIDE SEQUENCE</scope>
    <source>
        <strain evidence="7">KasaAsao</strain>
        <tissue evidence="7">Whole Snail</tissue>
    </source>
</reference>
<keyword evidence="7" id="KW-0649">Protein kinase inhibitor</keyword>
<keyword evidence="4" id="KW-0904">Protein phosphatase</keyword>
<evidence type="ECO:0000256" key="1">
    <source>
        <dbReference type="ARBA" id="ARBA00009580"/>
    </source>
</evidence>
<dbReference type="InterPro" id="IPR008425">
    <property type="entry name" value="CDK_inhib_3"/>
</dbReference>
<dbReference type="SUPFAM" id="SSF52799">
    <property type="entry name" value="(Phosphotyrosine protein) phosphatases II"/>
    <property type="match status" value="1"/>
</dbReference>
<evidence type="ECO:0000256" key="5">
    <source>
        <dbReference type="PIRSR" id="PIRSR037322-1"/>
    </source>
</evidence>
<evidence type="ECO:0000256" key="4">
    <source>
        <dbReference type="ARBA" id="ARBA00022912"/>
    </source>
</evidence>
<evidence type="ECO:0000313" key="7">
    <source>
        <dbReference type="EMBL" id="KAK0046868.1"/>
    </source>
</evidence>
<evidence type="ECO:0000256" key="2">
    <source>
        <dbReference type="ARBA" id="ARBA00013064"/>
    </source>
</evidence>
<dbReference type="Pfam" id="PF05706">
    <property type="entry name" value="CDKN3"/>
    <property type="match status" value="1"/>
</dbReference>
<dbReference type="Proteomes" id="UP001233172">
    <property type="component" value="Unassembled WGS sequence"/>
</dbReference>
<dbReference type="GO" id="GO:0004860">
    <property type="term" value="F:protein kinase inhibitor activity"/>
    <property type="evidence" value="ECO:0007669"/>
    <property type="project" value="UniProtKB-KW"/>
</dbReference>
<sequence>MTHEIKTKKEKKFDTSPFQVDWLTLNTSDCQQKIGICSLPGCCFKDSWRDINFDIECLKQDGVQDIFCLCTNGEFYRYRTKDILDKYRESGFSVHHYPIEDGNVPAFDEVIQIIEDISVCLKAMRKTIIHCYGGFGRSCTIVACLVMALNDTISHEEAARKLKELKGNRAINSVKQYNFVTEFPTLFNEYKQK</sequence>
<dbReference type="EMBL" id="JASAOG010000159">
    <property type="protein sequence ID" value="KAK0046868.1"/>
    <property type="molecule type" value="Genomic_DNA"/>
</dbReference>
<evidence type="ECO:0000259" key="6">
    <source>
        <dbReference type="PROSITE" id="PS50056"/>
    </source>
</evidence>
<dbReference type="PANTHER" id="PTHR23339">
    <property type="entry name" value="TYROSINE SPECIFIC PROTEIN PHOSPHATASE AND DUAL SPECIFICITY PROTEIN PHOSPHATASE"/>
    <property type="match status" value="1"/>
</dbReference>
<comment type="similarity">
    <text evidence="1">Belongs to the protein-tyrosine phosphatase family.</text>
</comment>
<feature type="active site" description="Phosphocysteine intermediate" evidence="5">
    <location>
        <position position="131"/>
    </location>
</feature>
<dbReference type="EC" id="3.1.3.48" evidence="2"/>
<comment type="caution">
    <text evidence="7">The sequence shown here is derived from an EMBL/GenBank/DDBJ whole genome shotgun (WGS) entry which is preliminary data.</text>
</comment>
<gene>
    <name evidence="7" type="ORF">Bpfe_023735</name>
</gene>
<dbReference type="GO" id="GO:0004725">
    <property type="term" value="F:protein tyrosine phosphatase activity"/>
    <property type="evidence" value="ECO:0007669"/>
    <property type="project" value="UniProtKB-EC"/>
</dbReference>
<organism evidence="7 8">
    <name type="scientific">Biomphalaria pfeifferi</name>
    <name type="common">Bloodfluke planorb</name>
    <name type="synonym">Freshwater snail</name>
    <dbReference type="NCBI Taxonomy" id="112525"/>
    <lineage>
        <taxon>Eukaryota</taxon>
        <taxon>Metazoa</taxon>
        <taxon>Spiralia</taxon>
        <taxon>Lophotrochozoa</taxon>
        <taxon>Mollusca</taxon>
        <taxon>Gastropoda</taxon>
        <taxon>Heterobranchia</taxon>
        <taxon>Euthyneura</taxon>
        <taxon>Panpulmonata</taxon>
        <taxon>Hygrophila</taxon>
        <taxon>Lymnaeoidea</taxon>
        <taxon>Planorbidae</taxon>
        <taxon>Biomphalaria</taxon>
    </lineage>
</organism>
<name>A0AAD8B3T4_BIOPF</name>
<dbReference type="FunFam" id="3.90.190.10:FF:000157">
    <property type="entry name" value="Protein-tyrosine phosphatase"/>
    <property type="match status" value="1"/>
</dbReference>
<dbReference type="AlphaFoldDB" id="A0AAD8B3T4"/>
<keyword evidence="8" id="KW-1185">Reference proteome</keyword>
<dbReference type="CDD" id="cd14505">
    <property type="entry name" value="CDKN3-like"/>
    <property type="match status" value="1"/>
</dbReference>
<proteinExistence type="inferred from homology"/>
<dbReference type="PIRSF" id="PIRSF037322">
    <property type="entry name" value="CDKN3"/>
    <property type="match status" value="1"/>
</dbReference>
<dbReference type="InterPro" id="IPR050561">
    <property type="entry name" value="PTP"/>
</dbReference>
<reference evidence="7" key="1">
    <citation type="journal article" date="2023" name="PLoS Negl. Trop. Dis.">
        <title>A genome sequence for Biomphalaria pfeifferi, the major vector snail for the human-infecting parasite Schistosoma mansoni.</title>
        <authorList>
            <person name="Bu L."/>
            <person name="Lu L."/>
            <person name="Laidemitt M.R."/>
            <person name="Zhang S.M."/>
            <person name="Mutuku M."/>
            <person name="Mkoji G."/>
            <person name="Steinauer M."/>
            <person name="Loker E.S."/>
        </authorList>
    </citation>
    <scope>NUCLEOTIDE SEQUENCE</scope>
    <source>
        <strain evidence="7">KasaAsao</strain>
    </source>
</reference>
<accession>A0AAD8B3T4</accession>
<dbReference type="Gene3D" id="3.90.190.10">
    <property type="entry name" value="Protein tyrosine phosphatase superfamily"/>
    <property type="match status" value="1"/>
</dbReference>
<dbReference type="PROSITE" id="PS50056">
    <property type="entry name" value="TYR_PHOSPHATASE_2"/>
    <property type="match status" value="1"/>
</dbReference>
<dbReference type="InterPro" id="IPR022778">
    <property type="entry name" value="CDKN3"/>
</dbReference>
<evidence type="ECO:0000313" key="8">
    <source>
        <dbReference type="Proteomes" id="UP001233172"/>
    </source>
</evidence>
<feature type="domain" description="Tyrosine specific protein phosphatases" evidence="6">
    <location>
        <begin position="108"/>
        <end position="177"/>
    </location>
</feature>
<dbReference type="InterPro" id="IPR029021">
    <property type="entry name" value="Prot-tyrosine_phosphatase-like"/>
</dbReference>